<accession>A0ABW2NVF5</accession>
<dbReference type="InterPro" id="IPR029063">
    <property type="entry name" value="SAM-dependent_MTases_sf"/>
</dbReference>
<evidence type="ECO:0000313" key="4">
    <source>
        <dbReference type="Proteomes" id="UP001596549"/>
    </source>
</evidence>
<keyword evidence="1" id="KW-0808">Transferase</keyword>
<dbReference type="Proteomes" id="UP001596549">
    <property type="component" value="Unassembled WGS sequence"/>
</dbReference>
<dbReference type="PANTHER" id="PTHR32266:SF12">
    <property type="entry name" value="NICOTIANAMINE SYNTHASE 3"/>
    <property type="match status" value="1"/>
</dbReference>
<evidence type="ECO:0000256" key="1">
    <source>
        <dbReference type="ARBA" id="ARBA00022679"/>
    </source>
</evidence>
<dbReference type="InterPro" id="IPR004298">
    <property type="entry name" value="Nicotian_synth"/>
</dbReference>
<dbReference type="SUPFAM" id="SSF53335">
    <property type="entry name" value="S-adenosyl-L-methionine-dependent methyltransferases"/>
    <property type="match status" value="1"/>
</dbReference>
<evidence type="ECO:0000313" key="3">
    <source>
        <dbReference type="EMBL" id="MFC7373218.1"/>
    </source>
</evidence>
<name>A0ABW2NVF5_9BACL</name>
<sequence length="267" mass="30205">MKERFELLLSLKTLEYEINELLNFSRECEECYELLQNKLDSLHAFMTCEKNVNSWDKWGLDEVILTSSERVREASVRALCDMEKHQSTRTCHHQLSGSEYIQTLSESVKKELDDYGINELSNVLFIGSGAFPISALTIASEKGASVCCLDIDAEAVALGRKLAEWTGLESKVAFTDQKPERVTFTKGATHIFIASLVEDKQGVLRSLQDTVHHQAKIILRYGNGLKSIFNYPVDPHRLTDWSVINTHHGEGIYDTIVLEKKIHNATT</sequence>
<dbReference type="Gene3D" id="3.40.50.150">
    <property type="entry name" value="Vaccinia Virus protein VP39"/>
    <property type="match status" value="1"/>
</dbReference>
<comment type="caution">
    <text evidence="3">The sequence shown here is derived from an EMBL/GenBank/DDBJ whole genome shotgun (WGS) entry which is preliminary data.</text>
</comment>
<dbReference type="Pfam" id="PF03059">
    <property type="entry name" value="NAS"/>
    <property type="match status" value="1"/>
</dbReference>
<gene>
    <name evidence="3" type="ORF">ACFQPF_16375</name>
</gene>
<evidence type="ECO:0000256" key="2">
    <source>
        <dbReference type="ARBA" id="ARBA00022691"/>
    </source>
</evidence>
<proteinExistence type="predicted"/>
<keyword evidence="2" id="KW-0949">S-adenosyl-L-methionine</keyword>
<organism evidence="3 4">
    <name type="scientific">Fictibacillus iocasae</name>
    <dbReference type="NCBI Taxonomy" id="2715437"/>
    <lineage>
        <taxon>Bacteria</taxon>
        <taxon>Bacillati</taxon>
        <taxon>Bacillota</taxon>
        <taxon>Bacilli</taxon>
        <taxon>Bacillales</taxon>
        <taxon>Fictibacillaceae</taxon>
        <taxon>Fictibacillus</taxon>
    </lineage>
</organism>
<protein>
    <submittedName>
        <fullName evidence="3">Nicotianamine synthase family protein</fullName>
    </submittedName>
</protein>
<dbReference type="PANTHER" id="PTHR32266">
    <property type="entry name" value="NICOTIANAMINE SYNTHASE 3"/>
    <property type="match status" value="1"/>
</dbReference>
<dbReference type="RefSeq" id="WP_379750911.1">
    <property type="nucleotide sequence ID" value="NZ_JBHTCP010000050.1"/>
</dbReference>
<dbReference type="EMBL" id="JBHTCP010000050">
    <property type="protein sequence ID" value="MFC7373218.1"/>
    <property type="molecule type" value="Genomic_DNA"/>
</dbReference>
<reference evidence="4" key="1">
    <citation type="journal article" date="2019" name="Int. J. Syst. Evol. Microbiol.">
        <title>The Global Catalogue of Microorganisms (GCM) 10K type strain sequencing project: providing services to taxonomists for standard genome sequencing and annotation.</title>
        <authorList>
            <consortium name="The Broad Institute Genomics Platform"/>
            <consortium name="The Broad Institute Genome Sequencing Center for Infectious Disease"/>
            <person name="Wu L."/>
            <person name="Ma J."/>
        </authorList>
    </citation>
    <scope>NUCLEOTIDE SEQUENCE [LARGE SCALE GENOMIC DNA]</scope>
    <source>
        <strain evidence="4">NBRC 106396</strain>
    </source>
</reference>
<keyword evidence="4" id="KW-1185">Reference proteome</keyword>